<proteinExistence type="predicted"/>
<dbReference type="STRING" id="1434123.MSVAZ_1192"/>
<keyword evidence="2" id="KW-0808">Transferase</keyword>
<evidence type="ECO:0000313" key="2">
    <source>
        <dbReference type="EMBL" id="AKB43461.1"/>
    </source>
</evidence>
<dbReference type="Gene3D" id="3.40.50.150">
    <property type="entry name" value="Vaccinia Virus protein VP39"/>
    <property type="match status" value="1"/>
</dbReference>
<dbReference type="InterPro" id="IPR013216">
    <property type="entry name" value="Methyltransf_11"/>
</dbReference>
<dbReference type="InterPro" id="IPR050508">
    <property type="entry name" value="Methyltransf_Superfamily"/>
</dbReference>
<keyword evidence="3" id="KW-1185">Reference proteome</keyword>
<dbReference type="RefSeq" id="WP_048119403.1">
    <property type="nucleotide sequence ID" value="NZ_CP009520.1"/>
</dbReference>
<dbReference type="EMBL" id="CP009520">
    <property type="protein sequence ID" value="AKB43461.1"/>
    <property type="molecule type" value="Genomic_DNA"/>
</dbReference>
<keyword evidence="2" id="KW-0830">Ubiquinone</keyword>
<keyword evidence="2" id="KW-0489">Methyltransferase</keyword>
<dbReference type="AlphaFoldDB" id="A0A0E3LH11"/>
<evidence type="ECO:0000313" key="3">
    <source>
        <dbReference type="Proteomes" id="UP000033096"/>
    </source>
</evidence>
<dbReference type="GeneID" id="24809600"/>
<evidence type="ECO:0000259" key="1">
    <source>
        <dbReference type="Pfam" id="PF08241"/>
    </source>
</evidence>
<dbReference type="HOGENOM" id="CLU_037990_14_1_2"/>
<accession>A0A0E3LH11</accession>
<dbReference type="PATRIC" id="fig|1434123.4.peg.1402"/>
<dbReference type="InterPro" id="IPR029063">
    <property type="entry name" value="SAM-dependent_MTases_sf"/>
</dbReference>
<dbReference type="PANTHER" id="PTHR42912:SF80">
    <property type="entry name" value="METHYLTRANSFERASE DOMAIN-CONTAINING PROTEIN"/>
    <property type="match status" value="1"/>
</dbReference>
<dbReference type="GO" id="GO:0032259">
    <property type="term" value="P:methylation"/>
    <property type="evidence" value="ECO:0007669"/>
    <property type="project" value="UniProtKB-KW"/>
</dbReference>
<sequence>MGLWESFDRYAEEYDVWYEKYKLAYESELLALKTFLAENPEKLKALEIGAGTGRFASALGVGLGLEPARAMAILAKQRRLEVMLGVSEFLPFKREKLDLVLIVTTLAFFKNPNQALRGALRVLKPGGQILAGILDRDSPQGHCLESGTKKGRFSSKAHFFSTAELSTYLLEVGFENLEVCQTLFRQPEKIESIEFPEEEHGKGRFVVLSAKKPVQVQKTCSSTENLFNNMKIKN</sequence>
<dbReference type="KEGG" id="mvc:MSVAZ_1192"/>
<feature type="domain" description="Methyltransferase type 11" evidence="1">
    <location>
        <begin position="46"/>
        <end position="130"/>
    </location>
</feature>
<name>A0A0E3LH11_9EURY</name>
<dbReference type="Pfam" id="PF08241">
    <property type="entry name" value="Methyltransf_11"/>
    <property type="match status" value="1"/>
</dbReference>
<organism evidence="2 3">
    <name type="scientific">Methanosarcina vacuolata Z-761</name>
    <dbReference type="NCBI Taxonomy" id="1434123"/>
    <lineage>
        <taxon>Archaea</taxon>
        <taxon>Methanobacteriati</taxon>
        <taxon>Methanobacteriota</taxon>
        <taxon>Stenosarchaea group</taxon>
        <taxon>Methanomicrobia</taxon>
        <taxon>Methanosarcinales</taxon>
        <taxon>Methanosarcinaceae</taxon>
        <taxon>Methanosarcina</taxon>
    </lineage>
</organism>
<dbReference type="SUPFAM" id="SSF53335">
    <property type="entry name" value="S-adenosyl-L-methionine-dependent methyltransferases"/>
    <property type="match status" value="1"/>
</dbReference>
<protein>
    <submittedName>
        <fullName evidence="2">Ubiquinone/menaquinone biosynthesis methyltransferase</fullName>
    </submittedName>
</protein>
<gene>
    <name evidence="2" type="ORF">MSVAZ_1192</name>
</gene>
<dbReference type="PANTHER" id="PTHR42912">
    <property type="entry name" value="METHYLTRANSFERASE"/>
    <property type="match status" value="1"/>
</dbReference>
<reference evidence="2 3" key="1">
    <citation type="submission" date="2014-07" db="EMBL/GenBank/DDBJ databases">
        <title>Methanogenic archaea and the global carbon cycle.</title>
        <authorList>
            <person name="Henriksen J.R."/>
            <person name="Luke J."/>
            <person name="Reinhart S."/>
            <person name="Benedict M.N."/>
            <person name="Youngblut N.D."/>
            <person name="Metcalf M.E."/>
            <person name="Whitaker R.J."/>
            <person name="Metcalf W.W."/>
        </authorList>
    </citation>
    <scope>NUCLEOTIDE SEQUENCE [LARGE SCALE GENOMIC DNA]</scope>
    <source>
        <strain evidence="2 3">Z-761</strain>
    </source>
</reference>
<dbReference type="CDD" id="cd02440">
    <property type="entry name" value="AdoMet_MTases"/>
    <property type="match status" value="1"/>
</dbReference>
<dbReference type="Proteomes" id="UP000033096">
    <property type="component" value="Chromosome"/>
</dbReference>
<dbReference type="GO" id="GO:0008757">
    <property type="term" value="F:S-adenosylmethionine-dependent methyltransferase activity"/>
    <property type="evidence" value="ECO:0007669"/>
    <property type="project" value="InterPro"/>
</dbReference>